<proteinExistence type="predicted"/>
<protein>
    <submittedName>
        <fullName evidence="1">Uncharacterized protein</fullName>
    </submittedName>
</protein>
<gene>
    <name evidence="1" type="ORF">DSPE1174_LOCUS10007</name>
</gene>
<sequence length="107" mass="11223">MNSSNQAKLIVYDKPSGSKHRKNGKSLINSSTFAGGGGTAILDLTGAAAYVELVSQANSGSLAHHQLLLQTGSALTSHPPVMINKFGDLLHLLHLRPYGLGDFPNEG</sequence>
<name>A0A7S2BTQ9_9STRA</name>
<reference evidence="1" key="1">
    <citation type="submission" date="2021-01" db="EMBL/GenBank/DDBJ databases">
        <authorList>
            <person name="Corre E."/>
            <person name="Pelletier E."/>
            <person name="Niang G."/>
            <person name="Scheremetjew M."/>
            <person name="Finn R."/>
            <person name="Kale V."/>
            <person name="Holt S."/>
            <person name="Cochrane G."/>
            <person name="Meng A."/>
            <person name="Brown T."/>
            <person name="Cohen L."/>
        </authorList>
    </citation>
    <scope>NUCLEOTIDE SEQUENCE</scope>
    <source>
        <strain evidence="1">CCMP1381</strain>
    </source>
</reference>
<dbReference type="AlphaFoldDB" id="A0A7S2BTQ9"/>
<organism evidence="1">
    <name type="scientific">Octactis speculum</name>
    <dbReference type="NCBI Taxonomy" id="3111310"/>
    <lineage>
        <taxon>Eukaryota</taxon>
        <taxon>Sar</taxon>
        <taxon>Stramenopiles</taxon>
        <taxon>Ochrophyta</taxon>
        <taxon>Dictyochophyceae</taxon>
        <taxon>Dictyochales</taxon>
        <taxon>Dictyochaceae</taxon>
        <taxon>Octactis</taxon>
    </lineage>
</organism>
<accession>A0A7S2BTQ9</accession>
<dbReference type="EMBL" id="HBGS01019150">
    <property type="protein sequence ID" value="CAD9406586.1"/>
    <property type="molecule type" value="Transcribed_RNA"/>
</dbReference>
<evidence type="ECO:0000313" key="1">
    <source>
        <dbReference type="EMBL" id="CAD9406586.1"/>
    </source>
</evidence>